<sequence>MLASACLSAYSLSSSPSTAATHGFLVPSGNPGRRRRRGRRHMMPGSSSAAHVPAAGLLLHASLGGGGDGGDRDLGAADLPHLPSSSRRHA</sequence>
<organism evidence="2 3">
    <name type="scientific">Sorghum bicolor</name>
    <name type="common">Sorghum</name>
    <name type="synonym">Sorghum vulgare</name>
    <dbReference type="NCBI Taxonomy" id="4558"/>
    <lineage>
        <taxon>Eukaryota</taxon>
        <taxon>Viridiplantae</taxon>
        <taxon>Streptophyta</taxon>
        <taxon>Embryophyta</taxon>
        <taxon>Tracheophyta</taxon>
        <taxon>Spermatophyta</taxon>
        <taxon>Magnoliopsida</taxon>
        <taxon>Liliopsida</taxon>
        <taxon>Poales</taxon>
        <taxon>Poaceae</taxon>
        <taxon>PACMAD clade</taxon>
        <taxon>Panicoideae</taxon>
        <taxon>Andropogonodae</taxon>
        <taxon>Andropogoneae</taxon>
        <taxon>Sorghinae</taxon>
        <taxon>Sorghum</taxon>
    </lineage>
</organism>
<evidence type="ECO:0000313" key="3">
    <source>
        <dbReference type="Proteomes" id="UP000000768"/>
    </source>
</evidence>
<protein>
    <submittedName>
        <fullName evidence="2">Uncharacterized protein</fullName>
    </submittedName>
</protein>
<dbReference type="Proteomes" id="UP000000768">
    <property type="component" value="Chromosome 8"/>
</dbReference>
<gene>
    <name evidence="2" type="ORF">SORBI_3008G036350</name>
</gene>
<evidence type="ECO:0000256" key="1">
    <source>
        <dbReference type="SAM" id="MobiDB-lite"/>
    </source>
</evidence>
<dbReference type="EMBL" id="CM000767">
    <property type="protein sequence ID" value="OQU78715.1"/>
    <property type="molecule type" value="Genomic_DNA"/>
</dbReference>
<evidence type="ECO:0000313" key="2">
    <source>
        <dbReference type="EMBL" id="OQU78715.1"/>
    </source>
</evidence>
<feature type="compositionally biased region" description="Basic residues" evidence="1">
    <location>
        <begin position="32"/>
        <end position="42"/>
    </location>
</feature>
<reference evidence="2 3" key="1">
    <citation type="journal article" date="2009" name="Nature">
        <title>The Sorghum bicolor genome and the diversification of grasses.</title>
        <authorList>
            <person name="Paterson A.H."/>
            <person name="Bowers J.E."/>
            <person name="Bruggmann R."/>
            <person name="Dubchak I."/>
            <person name="Grimwood J."/>
            <person name="Gundlach H."/>
            <person name="Haberer G."/>
            <person name="Hellsten U."/>
            <person name="Mitros T."/>
            <person name="Poliakov A."/>
            <person name="Schmutz J."/>
            <person name="Spannagl M."/>
            <person name="Tang H."/>
            <person name="Wang X."/>
            <person name="Wicker T."/>
            <person name="Bharti A.K."/>
            <person name="Chapman J."/>
            <person name="Feltus F.A."/>
            <person name="Gowik U."/>
            <person name="Grigoriev I.V."/>
            <person name="Lyons E."/>
            <person name="Maher C.A."/>
            <person name="Martis M."/>
            <person name="Narechania A."/>
            <person name="Otillar R.P."/>
            <person name="Penning B.W."/>
            <person name="Salamov A.A."/>
            <person name="Wang Y."/>
            <person name="Zhang L."/>
            <person name="Carpita N.C."/>
            <person name="Freeling M."/>
            <person name="Gingle A.R."/>
            <person name="Hash C.T."/>
            <person name="Keller B."/>
            <person name="Klein P."/>
            <person name="Kresovich S."/>
            <person name="McCann M.C."/>
            <person name="Ming R."/>
            <person name="Peterson D.G."/>
            <person name="Mehboob-ur-Rahman"/>
            <person name="Ware D."/>
            <person name="Westhoff P."/>
            <person name="Mayer K.F."/>
            <person name="Messing J."/>
            <person name="Rokhsar D.S."/>
        </authorList>
    </citation>
    <scope>NUCLEOTIDE SEQUENCE [LARGE SCALE GENOMIC DNA]</scope>
    <source>
        <strain evidence="3">cv. BTx623</strain>
    </source>
</reference>
<dbReference type="Gramene" id="OQU78715">
    <property type="protein sequence ID" value="OQU78715"/>
    <property type="gene ID" value="SORBI_3008G036350"/>
</dbReference>
<dbReference type="InParanoid" id="A0A1Z5R5J7"/>
<reference evidence="3" key="2">
    <citation type="journal article" date="2018" name="Plant J.">
        <title>The Sorghum bicolor reference genome: improved assembly, gene annotations, a transcriptome atlas, and signatures of genome organization.</title>
        <authorList>
            <person name="McCormick R.F."/>
            <person name="Truong S.K."/>
            <person name="Sreedasyam A."/>
            <person name="Jenkins J."/>
            <person name="Shu S."/>
            <person name="Sims D."/>
            <person name="Kennedy M."/>
            <person name="Amirebrahimi M."/>
            <person name="Weers B.D."/>
            <person name="McKinley B."/>
            <person name="Mattison A."/>
            <person name="Morishige D.T."/>
            <person name="Grimwood J."/>
            <person name="Schmutz J."/>
            <person name="Mullet J.E."/>
        </authorList>
    </citation>
    <scope>NUCLEOTIDE SEQUENCE [LARGE SCALE GENOMIC DNA]</scope>
    <source>
        <strain evidence="3">cv. BTx623</strain>
    </source>
</reference>
<accession>A0A1Z5R5J7</accession>
<name>A0A1Z5R5J7_SORBI</name>
<dbReference type="AlphaFoldDB" id="A0A1Z5R5J7"/>
<feature type="region of interest" description="Disordered" evidence="1">
    <location>
        <begin position="12"/>
        <end position="90"/>
    </location>
</feature>
<keyword evidence="3" id="KW-1185">Reference proteome</keyword>
<proteinExistence type="predicted"/>